<dbReference type="Proteomes" id="UP000238650">
    <property type="component" value="Unassembled WGS sequence"/>
</dbReference>
<evidence type="ECO:0000313" key="2">
    <source>
        <dbReference type="EMBL" id="PRI11973.1"/>
    </source>
</evidence>
<evidence type="ECO:0000256" key="1">
    <source>
        <dbReference type="SAM" id="SignalP"/>
    </source>
</evidence>
<feature type="chain" id="PRO_5015535845" evidence="1">
    <location>
        <begin position="24"/>
        <end position="307"/>
    </location>
</feature>
<keyword evidence="2" id="KW-0413">Isomerase</keyword>
<feature type="signal peptide" evidence="1">
    <location>
        <begin position="1"/>
        <end position="23"/>
    </location>
</feature>
<dbReference type="AlphaFoldDB" id="A0A2S9QQU5"/>
<accession>A0A2S9QQU5</accession>
<reference evidence="2 3" key="1">
    <citation type="journal article" date="2017" name="New Microbes New Infect">
        <title>Genome sequence of 'Leucobacter massiliensis' sp. nov. isolated from human pharynx after travel to the 2014 Hajj.</title>
        <authorList>
            <person name="Leangapichart T."/>
            <person name="Gautret P."/>
            <person name="Nguyen T.T."/>
            <person name="Armstrong N."/>
            <person name="Rolain J.M."/>
        </authorList>
    </citation>
    <scope>NUCLEOTIDE SEQUENCE [LARGE SCALE GENOMIC DNA]</scope>
    <source>
        <strain evidence="2 3">122RC15</strain>
    </source>
</reference>
<name>A0A2S9QQU5_9MICO</name>
<dbReference type="PROSITE" id="PS51257">
    <property type="entry name" value="PROKAR_LIPOPROTEIN"/>
    <property type="match status" value="1"/>
</dbReference>
<proteinExistence type="predicted"/>
<evidence type="ECO:0000313" key="3">
    <source>
        <dbReference type="Proteomes" id="UP000238650"/>
    </source>
</evidence>
<comment type="caution">
    <text evidence="2">The sequence shown here is derived from an EMBL/GenBank/DDBJ whole genome shotgun (WGS) entry which is preliminary data.</text>
</comment>
<keyword evidence="1" id="KW-0732">Signal</keyword>
<sequence>MLRRLVPASAAAALILAGVTGCAAQNPAEDCVSPLSPGVLSDGVAVSGAFGTAPQVTMPEEHDILGSQRSFVERAEDRDEVAGANTLVGVNMAFFDSESGEQLYASPGFADSAQSPEFLLISEEAANPLSDAVRCTAPGDRVVLAMSPEESAQFGMQLGAALTAPVVGVLDTVTVAPLASQGRVRGLPNGYPAVVTNDEGRPGVVLPPQAAPAETESAVRIEGSGPEVAADDNVIAQVLSVGWDGTEGLNTWDSGLQAIGTEEQVAQSGYTFRAELTGKPVGSQVVVIDREQGEQARVVVVDIVGVN</sequence>
<dbReference type="GO" id="GO:0016853">
    <property type="term" value="F:isomerase activity"/>
    <property type="evidence" value="ECO:0007669"/>
    <property type="project" value="UniProtKB-KW"/>
</dbReference>
<dbReference type="EMBL" id="MWZD01000013">
    <property type="protein sequence ID" value="PRI11973.1"/>
    <property type="molecule type" value="Genomic_DNA"/>
</dbReference>
<dbReference type="OrthoDB" id="4986921at2"/>
<gene>
    <name evidence="2" type="ORF">B4915_02570</name>
</gene>
<keyword evidence="3" id="KW-1185">Reference proteome</keyword>
<protein>
    <submittedName>
        <fullName evidence="2">Peptidylprolyl isomerase</fullName>
    </submittedName>
</protein>
<organism evidence="2 3">
    <name type="scientific">Leucobacter massiliensis</name>
    <dbReference type="NCBI Taxonomy" id="1686285"/>
    <lineage>
        <taxon>Bacteria</taxon>
        <taxon>Bacillati</taxon>
        <taxon>Actinomycetota</taxon>
        <taxon>Actinomycetes</taxon>
        <taxon>Micrococcales</taxon>
        <taxon>Microbacteriaceae</taxon>
        <taxon>Leucobacter</taxon>
    </lineage>
</organism>